<dbReference type="Pfam" id="PF07690">
    <property type="entry name" value="MFS_1"/>
    <property type="match status" value="1"/>
</dbReference>
<evidence type="ECO:0000259" key="8">
    <source>
        <dbReference type="PROSITE" id="PS50850"/>
    </source>
</evidence>
<evidence type="ECO:0000256" key="1">
    <source>
        <dbReference type="ARBA" id="ARBA00004651"/>
    </source>
</evidence>
<evidence type="ECO:0000256" key="4">
    <source>
        <dbReference type="ARBA" id="ARBA00022692"/>
    </source>
</evidence>
<dbReference type="EMBL" id="NVOR01000034">
    <property type="protein sequence ID" value="PED82478.1"/>
    <property type="molecule type" value="Genomic_DNA"/>
</dbReference>
<evidence type="ECO:0000256" key="6">
    <source>
        <dbReference type="ARBA" id="ARBA00023136"/>
    </source>
</evidence>
<feature type="domain" description="Major facilitator superfamily (MFS) profile" evidence="8">
    <location>
        <begin position="19"/>
        <end position="422"/>
    </location>
</feature>
<evidence type="ECO:0000256" key="3">
    <source>
        <dbReference type="ARBA" id="ARBA00022475"/>
    </source>
</evidence>
<feature type="transmembrane region" description="Helical" evidence="7">
    <location>
        <begin position="393"/>
        <end position="412"/>
    </location>
</feature>
<feature type="transmembrane region" description="Helical" evidence="7">
    <location>
        <begin position="111"/>
        <end position="138"/>
    </location>
</feature>
<proteinExistence type="predicted"/>
<keyword evidence="5 7" id="KW-1133">Transmembrane helix</keyword>
<feature type="transmembrane region" description="Helical" evidence="7">
    <location>
        <begin position="20"/>
        <end position="46"/>
    </location>
</feature>
<keyword evidence="6 7" id="KW-0472">Membrane</keyword>
<feature type="transmembrane region" description="Helical" evidence="7">
    <location>
        <begin position="328"/>
        <end position="353"/>
    </location>
</feature>
<evidence type="ECO:0000313" key="9">
    <source>
        <dbReference type="EMBL" id="PED82478.1"/>
    </source>
</evidence>
<dbReference type="GO" id="GO:0022857">
    <property type="term" value="F:transmembrane transporter activity"/>
    <property type="evidence" value="ECO:0007669"/>
    <property type="project" value="InterPro"/>
</dbReference>
<evidence type="ECO:0000256" key="2">
    <source>
        <dbReference type="ARBA" id="ARBA00022448"/>
    </source>
</evidence>
<feature type="transmembrane region" description="Helical" evidence="7">
    <location>
        <begin position="52"/>
        <end position="74"/>
    </location>
</feature>
<comment type="subcellular location">
    <subcellularLocation>
        <location evidence="1">Cell membrane</location>
        <topology evidence="1">Multi-pass membrane protein</topology>
    </subcellularLocation>
</comment>
<feature type="transmembrane region" description="Helical" evidence="7">
    <location>
        <begin position="267"/>
        <end position="288"/>
    </location>
</feature>
<accession>A0AA91ZUA3</accession>
<dbReference type="InterPro" id="IPR036259">
    <property type="entry name" value="MFS_trans_sf"/>
</dbReference>
<organism evidence="9 10">
    <name type="scientific">Bacillus pseudomycoides</name>
    <dbReference type="NCBI Taxonomy" id="64104"/>
    <lineage>
        <taxon>Bacteria</taxon>
        <taxon>Bacillati</taxon>
        <taxon>Bacillota</taxon>
        <taxon>Bacilli</taxon>
        <taxon>Bacillales</taxon>
        <taxon>Bacillaceae</taxon>
        <taxon>Bacillus</taxon>
        <taxon>Bacillus cereus group</taxon>
    </lineage>
</organism>
<dbReference type="InterPro" id="IPR022324">
    <property type="entry name" value="Bacilysin_exporter_BacE_put"/>
</dbReference>
<dbReference type="Proteomes" id="UP000221020">
    <property type="component" value="Unassembled WGS sequence"/>
</dbReference>
<dbReference type="PRINTS" id="PR01988">
    <property type="entry name" value="EXPORTERBACE"/>
</dbReference>
<feature type="transmembrane region" description="Helical" evidence="7">
    <location>
        <begin position="233"/>
        <end position="255"/>
    </location>
</feature>
<evidence type="ECO:0000313" key="10">
    <source>
        <dbReference type="Proteomes" id="UP000221020"/>
    </source>
</evidence>
<dbReference type="Gene3D" id="1.20.1250.20">
    <property type="entry name" value="MFS general substrate transporter like domains"/>
    <property type="match status" value="1"/>
</dbReference>
<dbReference type="InterPro" id="IPR011701">
    <property type="entry name" value="MFS"/>
</dbReference>
<keyword evidence="4 7" id="KW-0812">Transmembrane</keyword>
<evidence type="ECO:0000256" key="5">
    <source>
        <dbReference type="ARBA" id="ARBA00022989"/>
    </source>
</evidence>
<reference evidence="9 10" key="1">
    <citation type="submission" date="2017-09" db="EMBL/GenBank/DDBJ databases">
        <title>Large-scale bioinformatics analysis of Bacillus genomes uncovers conserved roles of natural products in bacterial physiology.</title>
        <authorList>
            <consortium name="Agbiome Team Llc"/>
            <person name="Bleich R.M."/>
            <person name="Grubbs K.J."/>
            <person name="Santa Maria K.C."/>
            <person name="Allen S.E."/>
            <person name="Farag S."/>
            <person name="Shank E.A."/>
            <person name="Bowers A."/>
        </authorList>
    </citation>
    <scope>NUCLEOTIDE SEQUENCE [LARGE SCALE GENOMIC DNA]</scope>
    <source>
        <strain evidence="9 10">AFS092012</strain>
    </source>
</reference>
<dbReference type="CDD" id="cd06173">
    <property type="entry name" value="MFS_MefA_like"/>
    <property type="match status" value="1"/>
</dbReference>
<sequence>MEGVYTMQNSIHINPFSKDFNFMVIGQIVSILGSTLLRFALSLYVLDITGRADIYAILYAISSVPLLLAPLGGAIADRFNRRNLMVIYDMISSVIIFGFLLLLSVSNTSVILIGVVMILLAIISAMYTPVVMASIPLLVTEKKLEQANGIVNGVQALSSVAAPVLGGVLYGVVGLKVLVVMSCIAFFLSAILEMFIKIPFVKREQNEHIVPTIIKDMRAGFTYVVREPYIFKAMILAALLNLILTPLFVVGGPIILRVTMQSSDTLYGIGMGLIDFATILGALSIGFFAKKMKMNTIYKWLLIIALLIIPMAVSVMPLILKIGYYPSFILFILCAILIAMAMTIISIFVITVVQKKTPNENLGKVMAIITAVAQCMAPIGQVIYGFMFETFSIKVYLPILFISFIMIVIAIVTKRILRNEGETA</sequence>
<dbReference type="GO" id="GO:0005886">
    <property type="term" value="C:plasma membrane"/>
    <property type="evidence" value="ECO:0007669"/>
    <property type="project" value="UniProtKB-SubCell"/>
</dbReference>
<dbReference type="AlphaFoldDB" id="A0AA91ZUA3"/>
<gene>
    <name evidence="9" type="ORF">CON65_11985</name>
</gene>
<feature type="transmembrane region" description="Helical" evidence="7">
    <location>
        <begin position="86"/>
        <end position="105"/>
    </location>
</feature>
<comment type="caution">
    <text evidence="9">The sequence shown here is derived from an EMBL/GenBank/DDBJ whole genome shotgun (WGS) entry which is preliminary data.</text>
</comment>
<dbReference type="PROSITE" id="PS50850">
    <property type="entry name" value="MFS"/>
    <property type="match status" value="1"/>
</dbReference>
<dbReference type="PANTHER" id="PTHR43266">
    <property type="entry name" value="MACROLIDE-EFFLUX PROTEIN"/>
    <property type="match status" value="1"/>
</dbReference>
<keyword evidence="3" id="KW-1003">Cell membrane</keyword>
<feature type="transmembrane region" description="Helical" evidence="7">
    <location>
        <begin position="365"/>
        <end position="387"/>
    </location>
</feature>
<protein>
    <submittedName>
        <fullName evidence="9">MFS transporter</fullName>
    </submittedName>
</protein>
<feature type="transmembrane region" description="Helical" evidence="7">
    <location>
        <begin position="177"/>
        <end position="196"/>
    </location>
</feature>
<dbReference type="PANTHER" id="PTHR43266:SF9">
    <property type="entry name" value="PERMEASE, MAJOR FACILITATOR SUPERFAMILY-RELATED"/>
    <property type="match status" value="1"/>
</dbReference>
<keyword evidence="2" id="KW-0813">Transport</keyword>
<dbReference type="InterPro" id="IPR020846">
    <property type="entry name" value="MFS_dom"/>
</dbReference>
<dbReference type="SUPFAM" id="SSF103473">
    <property type="entry name" value="MFS general substrate transporter"/>
    <property type="match status" value="1"/>
</dbReference>
<feature type="transmembrane region" description="Helical" evidence="7">
    <location>
        <begin position="300"/>
        <end position="322"/>
    </location>
</feature>
<evidence type="ECO:0000256" key="7">
    <source>
        <dbReference type="SAM" id="Phobius"/>
    </source>
</evidence>
<name>A0AA91ZUA3_9BACI</name>